<name>A0AAD7DYN6_MYCRO</name>
<dbReference type="AlphaFoldDB" id="A0AAD7DYN6"/>
<reference evidence="2" key="1">
    <citation type="submission" date="2023-03" db="EMBL/GenBank/DDBJ databases">
        <title>Massive genome expansion in bonnet fungi (Mycena s.s.) driven by repeated elements and novel gene families across ecological guilds.</title>
        <authorList>
            <consortium name="Lawrence Berkeley National Laboratory"/>
            <person name="Harder C.B."/>
            <person name="Miyauchi S."/>
            <person name="Viragh M."/>
            <person name="Kuo A."/>
            <person name="Thoen E."/>
            <person name="Andreopoulos B."/>
            <person name="Lu D."/>
            <person name="Skrede I."/>
            <person name="Drula E."/>
            <person name="Henrissat B."/>
            <person name="Morin E."/>
            <person name="Kohler A."/>
            <person name="Barry K."/>
            <person name="LaButti K."/>
            <person name="Morin E."/>
            <person name="Salamov A."/>
            <person name="Lipzen A."/>
            <person name="Mereny Z."/>
            <person name="Hegedus B."/>
            <person name="Baldrian P."/>
            <person name="Stursova M."/>
            <person name="Weitz H."/>
            <person name="Taylor A."/>
            <person name="Grigoriev I.V."/>
            <person name="Nagy L.G."/>
            <person name="Martin F."/>
            <person name="Kauserud H."/>
        </authorList>
    </citation>
    <scope>NUCLEOTIDE SEQUENCE</scope>
    <source>
        <strain evidence="2">CBHHK067</strain>
    </source>
</reference>
<sequence length="391" mass="43744">MTPAHGHTRRKTKSRTGGESSAPTLEEWDTMEPFGSFVVEGGNGEETVFKLGSTATVLPGTRKVGEALELYQYWLVRILAIRGRNCGNSSPKKKNARTKAKPRVPEYWVKIKWYYSPKEVSCRIAGFKESHCDLYERISSDHFEIVSALTFNELVPIMKFREDDPDQQPIGKEDFFTRYFLRTSSKRCEIESYSSKTSNSKSLGCICGDPYDLKDKSSLHIMYMCPRPQCRNFYHTECLLKCRHWTQMTHPLIRLSCSPDTDEFPVLSPCPSKRRKKKTEAEHFQSLSEAIAALDPPLPEPLLQLAAQPIVRGAALSKAGLGLAGNACAVVAARRMVYAAIQKGSSVPDGWESDLELELDAAVVEDRLPALRLDDTDDALVLMCPNCSGPI</sequence>
<gene>
    <name evidence="2" type="ORF">B0H17DRAFT_167971</name>
</gene>
<protein>
    <recommendedName>
        <fullName evidence="4">BAH domain-containing protein</fullName>
    </recommendedName>
</protein>
<accession>A0AAD7DYN6</accession>
<keyword evidence="3" id="KW-1185">Reference proteome</keyword>
<dbReference type="EMBL" id="JARKIE010000016">
    <property type="protein sequence ID" value="KAJ7701917.1"/>
    <property type="molecule type" value="Genomic_DNA"/>
</dbReference>
<evidence type="ECO:0000313" key="3">
    <source>
        <dbReference type="Proteomes" id="UP001221757"/>
    </source>
</evidence>
<organism evidence="2 3">
    <name type="scientific">Mycena rosella</name>
    <name type="common">Pink bonnet</name>
    <name type="synonym">Agaricus rosellus</name>
    <dbReference type="NCBI Taxonomy" id="1033263"/>
    <lineage>
        <taxon>Eukaryota</taxon>
        <taxon>Fungi</taxon>
        <taxon>Dikarya</taxon>
        <taxon>Basidiomycota</taxon>
        <taxon>Agaricomycotina</taxon>
        <taxon>Agaricomycetes</taxon>
        <taxon>Agaricomycetidae</taxon>
        <taxon>Agaricales</taxon>
        <taxon>Marasmiineae</taxon>
        <taxon>Mycenaceae</taxon>
        <taxon>Mycena</taxon>
    </lineage>
</organism>
<feature type="compositionally biased region" description="Basic residues" evidence="1">
    <location>
        <begin position="1"/>
        <end position="14"/>
    </location>
</feature>
<evidence type="ECO:0008006" key="4">
    <source>
        <dbReference type="Google" id="ProtNLM"/>
    </source>
</evidence>
<feature type="region of interest" description="Disordered" evidence="1">
    <location>
        <begin position="1"/>
        <end position="25"/>
    </location>
</feature>
<evidence type="ECO:0000256" key="1">
    <source>
        <dbReference type="SAM" id="MobiDB-lite"/>
    </source>
</evidence>
<proteinExistence type="predicted"/>
<comment type="caution">
    <text evidence="2">The sequence shown here is derived from an EMBL/GenBank/DDBJ whole genome shotgun (WGS) entry which is preliminary data.</text>
</comment>
<evidence type="ECO:0000313" key="2">
    <source>
        <dbReference type="EMBL" id="KAJ7701917.1"/>
    </source>
</evidence>
<dbReference type="Proteomes" id="UP001221757">
    <property type="component" value="Unassembled WGS sequence"/>
</dbReference>